<dbReference type="NCBIfam" id="TIGR00069">
    <property type="entry name" value="hisD"/>
    <property type="match status" value="1"/>
</dbReference>
<dbReference type="EMBL" id="CP065938">
    <property type="protein sequence ID" value="UWX06763.1"/>
    <property type="molecule type" value="Genomic_DNA"/>
</dbReference>
<dbReference type="InterPro" id="IPR016161">
    <property type="entry name" value="Ald_DH/histidinol_DH"/>
</dbReference>
<dbReference type="PANTHER" id="PTHR21256">
    <property type="entry name" value="HISTIDINOL DEHYDROGENASE HDH"/>
    <property type="match status" value="1"/>
</dbReference>
<dbReference type="EC" id="1.1.1.23" evidence="7"/>
<evidence type="ECO:0000256" key="6">
    <source>
        <dbReference type="RuleBase" id="RU004175"/>
    </source>
</evidence>
<evidence type="ECO:0000256" key="5">
    <source>
        <dbReference type="PIRNR" id="PIRNR000099"/>
    </source>
</evidence>
<accession>A0ABY5Y436</accession>
<dbReference type="SUPFAM" id="SSF53720">
    <property type="entry name" value="ALDH-like"/>
    <property type="match status" value="1"/>
</dbReference>
<organism evidence="7 8">
    <name type="scientific">Taurinivorans muris</name>
    <dbReference type="NCBI Taxonomy" id="2787751"/>
    <lineage>
        <taxon>Bacteria</taxon>
        <taxon>Pseudomonadati</taxon>
        <taxon>Thermodesulfobacteriota</taxon>
        <taxon>Desulfovibrionia</taxon>
        <taxon>Desulfovibrionales</taxon>
        <taxon>Desulfovibrionaceae</taxon>
        <taxon>Taurinivorans</taxon>
    </lineage>
</organism>
<evidence type="ECO:0000256" key="2">
    <source>
        <dbReference type="ARBA" id="ARBA00022723"/>
    </source>
</evidence>
<dbReference type="PANTHER" id="PTHR21256:SF14">
    <property type="entry name" value="HISTIDINOL DEHYDROGENASE"/>
    <property type="match status" value="1"/>
</dbReference>
<gene>
    <name evidence="7" type="primary">hisD</name>
    <name evidence="7" type="ORF">JBF11_07045</name>
</gene>
<keyword evidence="2" id="KW-0479">Metal-binding</keyword>
<dbReference type="PIRSF" id="PIRSF000099">
    <property type="entry name" value="Histidinol_dh"/>
    <property type="match status" value="1"/>
</dbReference>
<sequence>MMKYLKKANTSAEEFSSGARKAVEEVLADIRANGEDAVRELAKKFDKWEQDFVLSPEKKARLIASVPETVKKDIQFAYEQITCFAKAQRESIKDFEIMTPAGVRAGQKVIPMDVAGCYVPGGRFAHTCSALMSIATAKVAGVPFVVAATPPRGDSIDPSVCYAMDLAGADVILEMGGIQSVAAMAYGLFTGKKANIIAGPGNAFVAEAKALLAGEGVCGIDLFAGPSEIAILADAQADPMTVAIDLLSQGEHGVNSPVWLFTDSEALAERVLEIMPKLIADMPDPATPQKSWDDYAEIIVCGSREEMVEISDRYAPEHLEVLCEDTGWWLNHLTSYGSLFMGEFSTVTHGDKCAGPNHILPTKKAAHFSGGLNVHKYLKICTYQQPASMEASCLISGYASRLSRVEGMEGHARACDWRLTKYQPEKDWDFKVYRHPAY</sequence>
<dbReference type="Proteomes" id="UP001058120">
    <property type="component" value="Chromosome"/>
</dbReference>
<dbReference type="Pfam" id="PF00815">
    <property type="entry name" value="Histidinol_dh"/>
    <property type="match status" value="1"/>
</dbReference>
<dbReference type="GO" id="GO:0004399">
    <property type="term" value="F:histidinol dehydrogenase activity"/>
    <property type="evidence" value="ECO:0007669"/>
    <property type="project" value="UniProtKB-EC"/>
</dbReference>
<dbReference type="InterPro" id="IPR012131">
    <property type="entry name" value="Hstdl_DH"/>
</dbReference>
<protein>
    <submittedName>
        <fullName evidence="7">Histidinol dehydrogenase</fullName>
        <ecNumber evidence="7">1.1.1.23</ecNumber>
    </submittedName>
</protein>
<evidence type="ECO:0000256" key="3">
    <source>
        <dbReference type="ARBA" id="ARBA00022833"/>
    </source>
</evidence>
<proteinExistence type="inferred from homology"/>
<comment type="similarity">
    <text evidence="5 6">Belongs to the histidinol dehydrogenase family.</text>
</comment>
<comment type="cofactor">
    <cofactor evidence="1">
        <name>Zn(2+)</name>
        <dbReference type="ChEBI" id="CHEBI:29105"/>
    </cofactor>
</comment>
<keyword evidence="8" id="KW-1185">Reference proteome</keyword>
<name>A0ABY5Y436_9BACT</name>
<evidence type="ECO:0000313" key="8">
    <source>
        <dbReference type="Proteomes" id="UP001058120"/>
    </source>
</evidence>
<dbReference type="Gene3D" id="1.20.5.1300">
    <property type="match status" value="1"/>
</dbReference>
<dbReference type="CDD" id="cd06572">
    <property type="entry name" value="Histidinol_dh"/>
    <property type="match status" value="1"/>
</dbReference>
<reference evidence="7" key="1">
    <citation type="submission" date="2020-12" db="EMBL/GenBank/DDBJ databases">
        <title>Taurinivorans muris gen. nov., sp. nov., fundamental and realized metabolic niche of a ubiquitous sulfidogenic bacterium in the murine intestine.</title>
        <authorList>
            <person name="Ye H."/>
            <person name="Hanson B.T."/>
            <person name="Loy A."/>
        </authorList>
    </citation>
    <scope>NUCLEOTIDE SEQUENCE</scope>
    <source>
        <strain evidence="7">LT0009</strain>
    </source>
</reference>
<evidence type="ECO:0000313" key="7">
    <source>
        <dbReference type="EMBL" id="UWX06763.1"/>
    </source>
</evidence>
<keyword evidence="4 5" id="KW-0560">Oxidoreductase</keyword>
<evidence type="ECO:0000256" key="1">
    <source>
        <dbReference type="ARBA" id="ARBA00001947"/>
    </source>
</evidence>
<dbReference type="Gene3D" id="3.40.50.1980">
    <property type="entry name" value="Nitrogenase molybdenum iron protein domain"/>
    <property type="match status" value="2"/>
</dbReference>
<keyword evidence="3" id="KW-0862">Zinc</keyword>
<evidence type="ECO:0000256" key="4">
    <source>
        <dbReference type="ARBA" id="ARBA00023002"/>
    </source>
</evidence>
<dbReference type="InterPro" id="IPR022695">
    <property type="entry name" value="Histidinol_DH_monofunct"/>
</dbReference>
<dbReference type="PRINTS" id="PR00083">
    <property type="entry name" value="HOLDHDRGNASE"/>
</dbReference>